<comment type="caution">
    <text evidence="1">The sequence shown here is derived from an EMBL/GenBank/DDBJ whole genome shotgun (WGS) entry which is preliminary data.</text>
</comment>
<dbReference type="AlphaFoldDB" id="A0A3D8K1P7"/>
<organism evidence="1 2">
    <name type="scientific">Trinickia dinghuensis</name>
    <dbReference type="NCBI Taxonomy" id="2291023"/>
    <lineage>
        <taxon>Bacteria</taxon>
        <taxon>Pseudomonadati</taxon>
        <taxon>Pseudomonadota</taxon>
        <taxon>Betaproteobacteria</taxon>
        <taxon>Burkholderiales</taxon>
        <taxon>Burkholderiaceae</taxon>
        <taxon>Trinickia</taxon>
    </lineage>
</organism>
<keyword evidence="2" id="KW-1185">Reference proteome</keyword>
<evidence type="ECO:0000313" key="2">
    <source>
        <dbReference type="Proteomes" id="UP000256838"/>
    </source>
</evidence>
<dbReference type="EMBL" id="QRGA01000006">
    <property type="protein sequence ID" value="RDU98755.1"/>
    <property type="molecule type" value="Genomic_DNA"/>
</dbReference>
<dbReference type="SUPFAM" id="SSF53474">
    <property type="entry name" value="alpha/beta-Hydrolases"/>
    <property type="match status" value="1"/>
</dbReference>
<gene>
    <name evidence="1" type="ORF">DWV00_10830</name>
</gene>
<name>A0A3D8K1P7_9BURK</name>
<reference evidence="1 2" key="1">
    <citation type="submission" date="2018-08" db="EMBL/GenBank/DDBJ databases">
        <title>Paraburkholderia sp. DHOM06 isolated from forest soil.</title>
        <authorList>
            <person name="Gao Z.-H."/>
            <person name="Qiu L.-H."/>
        </authorList>
    </citation>
    <scope>NUCLEOTIDE SEQUENCE [LARGE SCALE GENOMIC DNA]</scope>
    <source>
        <strain evidence="1 2">DHOM06</strain>
    </source>
</reference>
<dbReference type="InterPro" id="IPR029058">
    <property type="entry name" value="AB_hydrolase_fold"/>
</dbReference>
<protein>
    <recommendedName>
        <fullName evidence="3">Fungal lipase-like domain-containing protein</fullName>
    </recommendedName>
</protein>
<evidence type="ECO:0000313" key="1">
    <source>
        <dbReference type="EMBL" id="RDU98755.1"/>
    </source>
</evidence>
<sequence length="314" mass="32756">MDQAGYLGQIYVNVNTGEVIIANRGTQNLANVKTDGGVALGMVANVQPIADEFAREGLRAAKKVLANAGVKMSALYTTGHSLGGAEAEGQAQMLSAQNGVHALLPADVHITNFSIDAPGISDRAHQGDKSRYTSYNLSAQGDVVHKAGGDQLEGTVQVPLPIGPRIAQTEGMMLAGAATAIELPFVGLPMIAYGADKALEAHRSTLILDQVTGTVLAGIKLTELGTSSAAILAAFKTKPTTPEPVTAQVQTDTKAANDTHAAPVSSDHPNIWGLDPKGNIDPAALKGDSNVVYAEQWLDVNGYRSKARPQYRNA</sequence>
<proteinExistence type="predicted"/>
<evidence type="ECO:0008006" key="3">
    <source>
        <dbReference type="Google" id="ProtNLM"/>
    </source>
</evidence>
<dbReference type="Proteomes" id="UP000256838">
    <property type="component" value="Unassembled WGS sequence"/>
</dbReference>
<dbReference type="Gene3D" id="3.40.50.1820">
    <property type="entry name" value="alpha/beta hydrolase"/>
    <property type="match status" value="1"/>
</dbReference>
<accession>A0A3D8K1P7</accession>